<dbReference type="EMBL" id="LR796388">
    <property type="protein sequence ID" value="CAB4141290.1"/>
    <property type="molecule type" value="Genomic_DNA"/>
</dbReference>
<keyword evidence="1" id="KW-1133">Transmembrane helix</keyword>
<reference evidence="2" key="1">
    <citation type="submission" date="2020-04" db="EMBL/GenBank/DDBJ databases">
        <authorList>
            <person name="Chiriac C."/>
            <person name="Salcher M."/>
            <person name="Ghai R."/>
            <person name="Kavagutti S V."/>
        </authorList>
    </citation>
    <scope>NUCLEOTIDE SEQUENCE</scope>
</reference>
<name>A0A6J5M838_9CAUD</name>
<evidence type="ECO:0000256" key="1">
    <source>
        <dbReference type="SAM" id="Phobius"/>
    </source>
</evidence>
<organism evidence="2">
    <name type="scientific">uncultured Caudovirales phage</name>
    <dbReference type="NCBI Taxonomy" id="2100421"/>
    <lineage>
        <taxon>Viruses</taxon>
        <taxon>Duplodnaviria</taxon>
        <taxon>Heunggongvirae</taxon>
        <taxon>Uroviricota</taxon>
        <taxon>Caudoviricetes</taxon>
        <taxon>Peduoviridae</taxon>
        <taxon>Maltschvirus</taxon>
        <taxon>Maltschvirus maltsch</taxon>
    </lineage>
</organism>
<accession>A0A6J5M838</accession>
<keyword evidence="1" id="KW-0812">Transmembrane</keyword>
<sequence length="49" mass="5186">MKTPEQIEDLVSKVELVAMGILIISVSLGVAAIVLCSTWGMVSAVIRTL</sequence>
<feature type="transmembrane region" description="Helical" evidence="1">
    <location>
        <begin position="20"/>
        <end position="46"/>
    </location>
</feature>
<protein>
    <submittedName>
        <fullName evidence="2">Uncharacterized protein</fullName>
    </submittedName>
</protein>
<proteinExistence type="predicted"/>
<evidence type="ECO:0000313" key="2">
    <source>
        <dbReference type="EMBL" id="CAB4141290.1"/>
    </source>
</evidence>
<keyword evidence="1" id="KW-0472">Membrane</keyword>
<gene>
    <name evidence="2" type="ORF">UFOVP410_129</name>
</gene>